<keyword evidence="4" id="KW-1185">Reference proteome</keyword>
<dbReference type="STRING" id="3476.A0A2P5B122"/>
<organism evidence="3 4">
    <name type="scientific">Parasponia andersonii</name>
    <name type="common">Sponia andersonii</name>
    <dbReference type="NCBI Taxonomy" id="3476"/>
    <lineage>
        <taxon>Eukaryota</taxon>
        <taxon>Viridiplantae</taxon>
        <taxon>Streptophyta</taxon>
        <taxon>Embryophyta</taxon>
        <taxon>Tracheophyta</taxon>
        <taxon>Spermatophyta</taxon>
        <taxon>Magnoliopsida</taxon>
        <taxon>eudicotyledons</taxon>
        <taxon>Gunneridae</taxon>
        <taxon>Pentapetalae</taxon>
        <taxon>rosids</taxon>
        <taxon>fabids</taxon>
        <taxon>Rosales</taxon>
        <taxon>Cannabaceae</taxon>
        <taxon>Parasponia</taxon>
    </lineage>
</organism>
<evidence type="ECO:0000256" key="1">
    <source>
        <dbReference type="SAM" id="MobiDB-lite"/>
    </source>
</evidence>
<keyword evidence="2" id="KW-0472">Membrane</keyword>
<evidence type="ECO:0000256" key="2">
    <source>
        <dbReference type="SAM" id="Phobius"/>
    </source>
</evidence>
<gene>
    <name evidence="3" type="ORF">PanWU01x14_281520</name>
</gene>
<evidence type="ECO:0000313" key="3">
    <source>
        <dbReference type="EMBL" id="PON42510.1"/>
    </source>
</evidence>
<dbReference type="GO" id="GO:0005886">
    <property type="term" value="C:plasma membrane"/>
    <property type="evidence" value="ECO:0007669"/>
    <property type="project" value="TreeGrafter"/>
</dbReference>
<accession>A0A2P5B122</accession>
<protein>
    <submittedName>
        <fullName evidence="3">Ammonium transporter</fullName>
    </submittedName>
</protein>
<keyword evidence="2" id="KW-0812">Transmembrane</keyword>
<dbReference type="GO" id="GO:0008519">
    <property type="term" value="F:ammonium channel activity"/>
    <property type="evidence" value="ECO:0007669"/>
    <property type="project" value="InterPro"/>
</dbReference>
<comment type="caution">
    <text evidence="3">The sequence shown here is derived from an EMBL/GenBank/DDBJ whole genome shotgun (WGS) entry which is preliminary data.</text>
</comment>
<feature type="transmembrane region" description="Helical" evidence="2">
    <location>
        <begin position="164"/>
        <end position="187"/>
    </location>
</feature>
<proteinExistence type="predicted"/>
<evidence type="ECO:0000313" key="4">
    <source>
        <dbReference type="Proteomes" id="UP000237105"/>
    </source>
</evidence>
<dbReference type="PANTHER" id="PTHR43029:SF17">
    <property type="entry name" value="TRANSPORTER 2, PUTATIVE-RELATED"/>
    <property type="match status" value="1"/>
</dbReference>
<feature type="region of interest" description="Disordered" evidence="1">
    <location>
        <begin position="112"/>
        <end position="134"/>
    </location>
</feature>
<dbReference type="SUPFAM" id="SSF111352">
    <property type="entry name" value="Ammonium transporter"/>
    <property type="match status" value="1"/>
</dbReference>
<dbReference type="PANTHER" id="PTHR43029">
    <property type="entry name" value="AMMONIUM TRANSPORTER MEP2"/>
    <property type="match status" value="1"/>
</dbReference>
<name>A0A2P5B122_PARAD</name>
<sequence length="191" mass="20494">MLFWQSIIAVGPIPEPRTVRRVTRIARDPDIGIWRSEAPRVCCLGTATLASTVVGIRSPKDLQTPRVCCLGTATLASTVVGIRSPKGLQLDAMGDSPTAPDPDRAFNAFLGRRRRKSGGGSTEEVTEIPAHDGLKRSGSERLGYYQQGIVPAVPGWLNKGDNTWQMVSAALVGMQGMPGLVILYAGLLKKK</sequence>
<dbReference type="InterPro" id="IPR001905">
    <property type="entry name" value="Ammonium_transpt"/>
</dbReference>
<dbReference type="AlphaFoldDB" id="A0A2P5B122"/>
<dbReference type="Proteomes" id="UP000237105">
    <property type="component" value="Unassembled WGS sequence"/>
</dbReference>
<keyword evidence="2" id="KW-1133">Transmembrane helix</keyword>
<dbReference type="OrthoDB" id="534912at2759"/>
<dbReference type="EMBL" id="JXTB01000391">
    <property type="protein sequence ID" value="PON42510.1"/>
    <property type="molecule type" value="Genomic_DNA"/>
</dbReference>
<reference evidence="4" key="1">
    <citation type="submission" date="2016-06" db="EMBL/GenBank/DDBJ databases">
        <title>Parallel loss of symbiosis genes in relatives of nitrogen-fixing non-legume Parasponia.</title>
        <authorList>
            <person name="Van Velzen R."/>
            <person name="Holmer R."/>
            <person name="Bu F."/>
            <person name="Rutten L."/>
            <person name="Van Zeijl A."/>
            <person name="Liu W."/>
            <person name="Santuari L."/>
            <person name="Cao Q."/>
            <person name="Sharma T."/>
            <person name="Shen D."/>
            <person name="Roswanjaya Y."/>
            <person name="Wardhani T."/>
            <person name="Kalhor M.S."/>
            <person name="Jansen J."/>
            <person name="Van den Hoogen J."/>
            <person name="Gungor B."/>
            <person name="Hartog M."/>
            <person name="Hontelez J."/>
            <person name="Verver J."/>
            <person name="Yang W.-C."/>
            <person name="Schijlen E."/>
            <person name="Repin R."/>
            <person name="Schilthuizen M."/>
            <person name="Schranz E."/>
            <person name="Heidstra R."/>
            <person name="Miyata K."/>
            <person name="Fedorova E."/>
            <person name="Kohlen W."/>
            <person name="Bisseling T."/>
            <person name="Smit S."/>
            <person name="Geurts R."/>
        </authorList>
    </citation>
    <scope>NUCLEOTIDE SEQUENCE [LARGE SCALE GENOMIC DNA]</scope>
    <source>
        <strain evidence="4">cv. WU1-14</strain>
    </source>
</reference>